<feature type="chain" id="PRO_5040217753" evidence="1">
    <location>
        <begin position="16"/>
        <end position="183"/>
    </location>
</feature>
<keyword evidence="1" id="KW-0732">Signal</keyword>
<protein>
    <submittedName>
        <fullName evidence="2">Uncharacterized protein</fullName>
    </submittedName>
</protein>
<dbReference type="Proteomes" id="UP001153269">
    <property type="component" value="Unassembled WGS sequence"/>
</dbReference>
<accession>A0A9N7USZ3</accession>
<reference evidence="2" key="1">
    <citation type="submission" date="2020-03" db="EMBL/GenBank/DDBJ databases">
        <authorList>
            <person name="Weist P."/>
        </authorList>
    </citation>
    <scope>NUCLEOTIDE SEQUENCE</scope>
</reference>
<organism evidence="2 3">
    <name type="scientific">Pleuronectes platessa</name>
    <name type="common">European plaice</name>
    <dbReference type="NCBI Taxonomy" id="8262"/>
    <lineage>
        <taxon>Eukaryota</taxon>
        <taxon>Metazoa</taxon>
        <taxon>Chordata</taxon>
        <taxon>Craniata</taxon>
        <taxon>Vertebrata</taxon>
        <taxon>Euteleostomi</taxon>
        <taxon>Actinopterygii</taxon>
        <taxon>Neopterygii</taxon>
        <taxon>Teleostei</taxon>
        <taxon>Neoteleostei</taxon>
        <taxon>Acanthomorphata</taxon>
        <taxon>Carangaria</taxon>
        <taxon>Pleuronectiformes</taxon>
        <taxon>Pleuronectoidei</taxon>
        <taxon>Pleuronectidae</taxon>
        <taxon>Pleuronectes</taxon>
    </lineage>
</organism>
<comment type="caution">
    <text evidence="2">The sequence shown here is derived from an EMBL/GenBank/DDBJ whole genome shotgun (WGS) entry which is preliminary data.</text>
</comment>
<dbReference type="EMBL" id="CADEAL010001813">
    <property type="protein sequence ID" value="CAB1435798.1"/>
    <property type="molecule type" value="Genomic_DNA"/>
</dbReference>
<gene>
    <name evidence="2" type="ORF">PLEPLA_LOCUS23843</name>
</gene>
<keyword evidence="3" id="KW-1185">Reference proteome</keyword>
<feature type="signal peptide" evidence="1">
    <location>
        <begin position="1"/>
        <end position="15"/>
    </location>
</feature>
<evidence type="ECO:0000256" key="1">
    <source>
        <dbReference type="SAM" id="SignalP"/>
    </source>
</evidence>
<dbReference type="AlphaFoldDB" id="A0A9N7USZ3"/>
<evidence type="ECO:0000313" key="2">
    <source>
        <dbReference type="EMBL" id="CAB1435798.1"/>
    </source>
</evidence>
<name>A0A9N7USZ3_PLEPL</name>
<evidence type="ECO:0000313" key="3">
    <source>
        <dbReference type="Proteomes" id="UP001153269"/>
    </source>
</evidence>
<proteinExistence type="predicted"/>
<sequence>MWFAACYLLCSEVWRLSVMIMDEPGNRRAGAGLQEGRDVQGSLDQHPSCPSLEPHSPLWMGSPPNTAPRLFLLQCVSRKRQHSAEREDEVQTGRKIIETEIEALGLYLPYASLDNGQVFQAICPSISRACQMVPPLRSEGIPPGPIDSTTRLYSLDCADQLIVMVFQSSEATVWPDDESPPLL</sequence>